<proteinExistence type="predicted"/>
<evidence type="ECO:0000313" key="2">
    <source>
        <dbReference type="Proteomes" id="UP000237347"/>
    </source>
</evidence>
<dbReference type="EMBL" id="PKMF04000079">
    <property type="protein sequence ID" value="KAK7852158.1"/>
    <property type="molecule type" value="Genomic_DNA"/>
</dbReference>
<dbReference type="AlphaFoldDB" id="A0AAW0LMC2"/>
<sequence length="63" mass="7207">MYEIIRGFLYNLLDPVITLSSGRFHRLVPRAQVHLDPISSPRKCVRTTFPVSSAYILCDSSLR</sequence>
<reference evidence="1 2" key="1">
    <citation type="journal article" date="2018" name="Sci. Data">
        <title>The draft genome sequence of cork oak.</title>
        <authorList>
            <person name="Ramos A.M."/>
            <person name="Usie A."/>
            <person name="Barbosa P."/>
            <person name="Barros P.M."/>
            <person name="Capote T."/>
            <person name="Chaves I."/>
            <person name="Simoes F."/>
            <person name="Abreu I."/>
            <person name="Carrasquinho I."/>
            <person name="Faro C."/>
            <person name="Guimaraes J.B."/>
            <person name="Mendonca D."/>
            <person name="Nobrega F."/>
            <person name="Rodrigues L."/>
            <person name="Saibo N.J.M."/>
            <person name="Varela M.C."/>
            <person name="Egas C."/>
            <person name="Matos J."/>
            <person name="Miguel C.M."/>
            <person name="Oliveira M.M."/>
            <person name="Ricardo C.P."/>
            <person name="Goncalves S."/>
        </authorList>
    </citation>
    <scope>NUCLEOTIDE SEQUENCE [LARGE SCALE GENOMIC DNA]</scope>
    <source>
        <strain evidence="2">cv. HL8</strain>
    </source>
</reference>
<organism evidence="1 2">
    <name type="scientific">Quercus suber</name>
    <name type="common">Cork oak</name>
    <dbReference type="NCBI Taxonomy" id="58331"/>
    <lineage>
        <taxon>Eukaryota</taxon>
        <taxon>Viridiplantae</taxon>
        <taxon>Streptophyta</taxon>
        <taxon>Embryophyta</taxon>
        <taxon>Tracheophyta</taxon>
        <taxon>Spermatophyta</taxon>
        <taxon>Magnoliopsida</taxon>
        <taxon>eudicotyledons</taxon>
        <taxon>Gunneridae</taxon>
        <taxon>Pentapetalae</taxon>
        <taxon>rosids</taxon>
        <taxon>fabids</taxon>
        <taxon>Fagales</taxon>
        <taxon>Fagaceae</taxon>
        <taxon>Quercus</taxon>
    </lineage>
</organism>
<gene>
    <name evidence="1" type="ORF">CFP56_040068</name>
</gene>
<keyword evidence="2" id="KW-1185">Reference proteome</keyword>
<accession>A0AAW0LMC2</accession>
<evidence type="ECO:0000313" key="1">
    <source>
        <dbReference type="EMBL" id="KAK7852158.1"/>
    </source>
</evidence>
<comment type="caution">
    <text evidence="1">The sequence shown here is derived from an EMBL/GenBank/DDBJ whole genome shotgun (WGS) entry which is preliminary data.</text>
</comment>
<dbReference type="Proteomes" id="UP000237347">
    <property type="component" value="Unassembled WGS sequence"/>
</dbReference>
<name>A0AAW0LMC2_QUESU</name>
<protein>
    <submittedName>
        <fullName evidence="1">Uncharacterized protein</fullName>
    </submittedName>
</protein>